<dbReference type="EMBL" id="VYZI01000086">
    <property type="protein sequence ID" value="NWR72289.1"/>
    <property type="molecule type" value="Genomic_DNA"/>
</dbReference>
<keyword evidence="3" id="KW-0677">Repeat</keyword>
<evidence type="ECO:0000256" key="1">
    <source>
        <dbReference type="ARBA" id="ARBA00004430"/>
    </source>
</evidence>
<feature type="domain" description="DM10" evidence="8">
    <location>
        <begin position="415"/>
        <end position="522"/>
    </location>
</feature>
<comment type="caution">
    <text evidence="9">The sequence shown here is derived from an EMBL/GenBank/DDBJ whole genome shotgun (WGS) entry which is preliminary data.</text>
</comment>
<dbReference type="Gene3D" id="1.10.238.10">
    <property type="entry name" value="EF-hand"/>
    <property type="match status" value="1"/>
</dbReference>
<comment type="function">
    <text evidence="6">Microtubule inner protein (MIP) part of the dynein-decorated doublet microtubules (DMTs) in cilia axoneme, which is required for motile cilia beating.</text>
</comment>
<dbReference type="Proteomes" id="UP000517892">
    <property type="component" value="Unassembled WGS sequence"/>
</dbReference>
<dbReference type="GO" id="GO:0010975">
    <property type="term" value="P:regulation of neuron projection development"/>
    <property type="evidence" value="ECO:0007669"/>
    <property type="project" value="TreeGrafter"/>
</dbReference>
<dbReference type="GO" id="GO:0005930">
    <property type="term" value="C:axoneme"/>
    <property type="evidence" value="ECO:0007669"/>
    <property type="project" value="UniProtKB-SubCell"/>
</dbReference>
<sequence length="701" mass="81168">IGKEKFHRSQHFDYCNNVAVLVGEDKPGIGGEPLPGQKLKPKYTSFPEGIGSDAPAWVAFDKQVLSFDAYCEEEVPDKNQELYRIRHCKIYFYLEDDTIQVFEPQVKNSGMTQGTIIRRSRIPLPPPHEDQFYTIDHFNINIEVIFYAQRYKIIDCDQFTKNFLLKMGVRLNPPAARPDDPYTTEWRKAMESTNPLRPYEHIDTLTQFLQYDGQVLRFFCVWDDPGSKIRDPRKLVLRYYLADDTIDIKEILPVNSGRDAVPLFLRRDKLPKYAPVGLYQPGTITRRTVLNVFGKSIGNKEQYILDNRKTGAVHQEFYRDSDLKIGAVINVWGRKVILCDCDEFTKQFYRTKYGITDFTPVSCKAPSPPSLKKTLPPYNGFGSEEDSLCSCMSLLLKPPKKDLKKFFEKDRSATESNTLRFIARLITDDPINKSRKFLISYFLGDDTISVFEYRGRNSGILGGKFLQRNRIKKPGQEVFKSEPSEYYKAQDLFVGARVCFHGHNFLLVDADEYTLNYMERHANEFSVADIGAIVKKLRDITKPRPKEIRQAFAAADPGHSKVIKYDPFRNLIVTVTDGAFSEHEIVTLGRYYSVREEHGENLHHLLAVAQEQLKKNRFESFEQLCAVFTYNDLEKCGVLPREKCRTICKSFRLPLVDDVLEALLTMFQNDFKQVEYKKFVDVLNWRKNQIPAFQTIKFPLK</sequence>
<dbReference type="FunFam" id="1.10.238.10:FF:000375">
    <property type="entry name" value="EF-hand domain-containing family member C2"/>
    <property type="match status" value="1"/>
</dbReference>
<dbReference type="PROSITE" id="PS51336">
    <property type="entry name" value="DM10"/>
    <property type="match status" value="3"/>
</dbReference>
<protein>
    <recommendedName>
        <fullName evidence="7">EF-hand domain-containing family member C2</fullName>
    </recommendedName>
</protein>
<feature type="domain" description="DM10" evidence="8">
    <location>
        <begin position="61"/>
        <end position="168"/>
    </location>
</feature>
<comment type="subcellular location">
    <subcellularLocation>
        <location evidence="1">Cytoplasm</location>
        <location evidence="1">Cytoskeleton</location>
        <location evidence="1">Cilium axoneme</location>
    </subcellularLocation>
</comment>
<dbReference type="SMART" id="SM00676">
    <property type="entry name" value="DM10"/>
    <property type="match status" value="3"/>
</dbReference>
<dbReference type="FunFam" id="2.30.29.170:FF:000001">
    <property type="entry name" value="EF-hand domain containing 1"/>
    <property type="match status" value="1"/>
</dbReference>
<evidence type="ECO:0000256" key="6">
    <source>
        <dbReference type="ARBA" id="ARBA00035003"/>
    </source>
</evidence>
<dbReference type="GO" id="GO:0005874">
    <property type="term" value="C:microtubule"/>
    <property type="evidence" value="ECO:0007669"/>
    <property type="project" value="TreeGrafter"/>
</dbReference>
<dbReference type="InterPro" id="IPR011992">
    <property type="entry name" value="EF-hand-dom_pair"/>
</dbReference>
<keyword evidence="4" id="KW-0206">Cytoskeleton</keyword>
<dbReference type="AlphaFoldDB" id="A0A7K4ZM41"/>
<evidence type="ECO:0000259" key="8">
    <source>
        <dbReference type="PROSITE" id="PS51336"/>
    </source>
</evidence>
<dbReference type="FunFam" id="2.30.29.170:FF:000003">
    <property type="entry name" value="EF-hand domain (C-terminal) containing 1"/>
    <property type="match status" value="1"/>
</dbReference>
<evidence type="ECO:0000256" key="2">
    <source>
        <dbReference type="ARBA" id="ARBA00022490"/>
    </source>
</evidence>
<accession>A0A7K4ZM41</accession>
<dbReference type="OrthoDB" id="10255210at2759"/>
<evidence type="ECO:0000256" key="7">
    <source>
        <dbReference type="ARBA" id="ARBA00039880"/>
    </source>
</evidence>
<dbReference type="PANTHER" id="PTHR12086:SF11">
    <property type="entry name" value="EF-HAND DOMAIN-CONTAINING FAMILY MEMBER C2"/>
    <property type="match status" value="1"/>
</dbReference>
<dbReference type="Pfam" id="PF06565">
    <property type="entry name" value="DM10_dom"/>
    <property type="match status" value="4"/>
</dbReference>
<evidence type="ECO:0000256" key="5">
    <source>
        <dbReference type="ARBA" id="ARBA00023273"/>
    </source>
</evidence>
<evidence type="ECO:0000256" key="3">
    <source>
        <dbReference type="ARBA" id="ARBA00022737"/>
    </source>
</evidence>
<dbReference type="FunFam" id="2.30.29.170:FF:000002">
    <property type="entry name" value="EF-hand domain (C-terminal) containing 1"/>
    <property type="match status" value="1"/>
</dbReference>
<dbReference type="Pfam" id="PF20742">
    <property type="entry name" value="DUF5580_M"/>
    <property type="match status" value="1"/>
</dbReference>
<dbReference type="InterPro" id="IPR040193">
    <property type="entry name" value="EFHC1/EFHC2/EFHB"/>
</dbReference>
<dbReference type="PANTHER" id="PTHR12086">
    <property type="entry name" value="EF-HAND DOMAIN C-TERMINAL CONTAINING PROTEIN"/>
    <property type="match status" value="1"/>
</dbReference>
<dbReference type="InterPro" id="IPR006602">
    <property type="entry name" value="DM10_dom"/>
</dbReference>
<evidence type="ECO:0000256" key="4">
    <source>
        <dbReference type="ARBA" id="ARBA00023212"/>
    </source>
</evidence>
<gene>
    <name evidence="9" type="primary">Efhc2</name>
    <name evidence="9" type="ORF">CENUNI_R05087</name>
</gene>
<proteinExistence type="predicted"/>
<feature type="domain" description="DM10" evidence="8">
    <location>
        <begin position="212"/>
        <end position="353"/>
    </location>
</feature>
<keyword evidence="10" id="KW-1185">Reference proteome</keyword>
<keyword evidence="2" id="KW-0963">Cytoplasm</keyword>
<dbReference type="Gene3D" id="2.30.29.170">
    <property type="match status" value="3"/>
</dbReference>
<evidence type="ECO:0000313" key="10">
    <source>
        <dbReference type="Proteomes" id="UP000517892"/>
    </source>
</evidence>
<feature type="non-terminal residue" evidence="9">
    <location>
        <position position="1"/>
    </location>
</feature>
<keyword evidence="5" id="KW-0966">Cell projection</keyword>
<feature type="non-terminal residue" evidence="9">
    <location>
        <position position="701"/>
    </location>
</feature>
<evidence type="ECO:0000313" key="9">
    <source>
        <dbReference type="EMBL" id="NWR72289.1"/>
    </source>
</evidence>
<organism evidence="9 10">
    <name type="scientific">Centropus unirufus</name>
    <dbReference type="NCBI Taxonomy" id="1118519"/>
    <lineage>
        <taxon>Eukaryota</taxon>
        <taxon>Metazoa</taxon>
        <taxon>Chordata</taxon>
        <taxon>Craniata</taxon>
        <taxon>Vertebrata</taxon>
        <taxon>Euteleostomi</taxon>
        <taxon>Archelosauria</taxon>
        <taxon>Archosauria</taxon>
        <taxon>Dinosauria</taxon>
        <taxon>Saurischia</taxon>
        <taxon>Theropoda</taxon>
        <taxon>Coelurosauria</taxon>
        <taxon>Aves</taxon>
        <taxon>Neognathae</taxon>
        <taxon>Neoaves</taxon>
        <taxon>Otidimorphae</taxon>
        <taxon>Cuculiformes</taxon>
        <taxon>Centropidae</taxon>
        <taxon>Centropus</taxon>
    </lineage>
</organism>
<reference evidence="9 10" key="1">
    <citation type="submission" date="2019-09" db="EMBL/GenBank/DDBJ databases">
        <title>Bird 10,000 Genomes (B10K) Project - Family phase.</title>
        <authorList>
            <person name="Zhang G."/>
        </authorList>
    </citation>
    <scope>NUCLEOTIDE SEQUENCE [LARGE SCALE GENOMIC DNA]</scope>
    <source>
        <strain evidence="9">B10K-DU-017-25</strain>
        <tissue evidence="9">Mixed tissue sample</tissue>
    </source>
</reference>
<name>A0A7K4ZM41_9AVES</name>
<dbReference type="InterPro" id="IPR049246">
    <property type="entry name" value="DUF5580_M"/>
</dbReference>
<dbReference type="SUPFAM" id="SSF47473">
    <property type="entry name" value="EF-hand"/>
    <property type="match status" value="1"/>
</dbReference>